<dbReference type="AlphaFoldDB" id="A0A1E3I4M2"/>
<reference evidence="2 3" key="1">
    <citation type="submission" date="2016-06" db="EMBL/GenBank/DDBJ databases">
        <title>Evolution of pathogenesis and genome organization in the Tremellales.</title>
        <authorList>
            <person name="Cuomo C."/>
            <person name="Litvintseva A."/>
            <person name="Heitman J."/>
            <person name="Chen Y."/>
            <person name="Sun S."/>
            <person name="Springer D."/>
            <person name="Dromer F."/>
            <person name="Young S."/>
            <person name="Zeng Q."/>
            <person name="Chapman S."/>
            <person name="Gujja S."/>
            <person name="Saif S."/>
            <person name="Birren B."/>
        </authorList>
    </citation>
    <scope>NUCLEOTIDE SEQUENCE [LARGE SCALE GENOMIC DNA]</scope>
    <source>
        <strain evidence="2 3">CBS 6039</strain>
    </source>
</reference>
<evidence type="ECO:0000313" key="2">
    <source>
        <dbReference type="EMBL" id="ODN83335.1"/>
    </source>
</evidence>
<dbReference type="RefSeq" id="XP_018997335.1">
    <property type="nucleotide sequence ID" value="XM_019134908.1"/>
</dbReference>
<gene>
    <name evidence="2" type="ORF">L202_01496</name>
</gene>
<feature type="region of interest" description="Disordered" evidence="1">
    <location>
        <begin position="1"/>
        <end position="63"/>
    </location>
</feature>
<dbReference type="GeneID" id="30152805"/>
<comment type="caution">
    <text evidence="2">The sequence shown here is derived from an EMBL/GenBank/DDBJ whole genome shotgun (WGS) entry which is preliminary data.</text>
</comment>
<keyword evidence="3" id="KW-1185">Reference proteome</keyword>
<evidence type="ECO:0000313" key="3">
    <source>
        <dbReference type="Proteomes" id="UP000094065"/>
    </source>
</evidence>
<protein>
    <submittedName>
        <fullName evidence="2">Uncharacterized protein</fullName>
    </submittedName>
</protein>
<proteinExistence type="predicted"/>
<name>A0A1E3I4M2_9TREE</name>
<sequence>MSDNAQKIEETPVPIQLTEAPPAPEAPAHETQEKPAEDQPEEAQKAEEGQSCEKPEGACCGGH</sequence>
<accession>A0A1E3I4M2</accession>
<dbReference type="EMBL" id="AWGJ01000002">
    <property type="protein sequence ID" value="ODN83335.1"/>
    <property type="molecule type" value="Genomic_DNA"/>
</dbReference>
<organism evidence="2 3">
    <name type="scientific">Cryptococcus amylolentus CBS 6039</name>
    <dbReference type="NCBI Taxonomy" id="1295533"/>
    <lineage>
        <taxon>Eukaryota</taxon>
        <taxon>Fungi</taxon>
        <taxon>Dikarya</taxon>
        <taxon>Basidiomycota</taxon>
        <taxon>Agaricomycotina</taxon>
        <taxon>Tremellomycetes</taxon>
        <taxon>Tremellales</taxon>
        <taxon>Cryptococcaceae</taxon>
        <taxon>Cryptococcus</taxon>
    </lineage>
</organism>
<feature type="compositionally biased region" description="Basic and acidic residues" evidence="1">
    <location>
        <begin position="1"/>
        <end position="10"/>
    </location>
</feature>
<evidence type="ECO:0000256" key="1">
    <source>
        <dbReference type="SAM" id="MobiDB-lite"/>
    </source>
</evidence>
<dbReference type="Proteomes" id="UP000094065">
    <property type="component" value="Unassembled WGS sequence"/>
</dbReference>
<feature type="compositionally biased region" description="Basic and acidic residues" evidence="1">
    <location>
        <begin position="27"/>
        <end position="56"/>
    </location>
</feature>